<dbReference type="AlphaFoldDB" id="A5C403"/>
<evidence type="ECO:0000313" key="2">
    <source>
        <dbReference type="EMBL" id="CAN70874.1"/>
    </source>
</evidence>
<evidence type="ECO:0000256" key="1">
    <source>
        <dbReference type="SAM" id="MobiDB-lite"/>
    </source>
</evidence>
<dbReference type="EMBL" id="AM481430">
    <property type="protein sequence ID" value="CAN70874.1"/>
    <property type="molecule type" value="Genomic_DNA"/>
</dbReference>
<organism evidence="2">
    <name type="scientific">Vitis vinifera</name>
    <name type="common">Grape</name>
    <dbReference type="NCBI Taxonomy" id="29760"/>
    <lineage>
        <taxon>Eukaryota</taxon>
        <taxon>Viridiplantae</taxon>
        <taxon>Streptophyta</taxon>
        <taxon>Embryophyta</taxon>
        <taxon>Tracheophyta</taxon>
        <taxon>Spermatophyta</taxon>
        <taxon>Magnoliopsida</taxon>
        <taxon>eudicotyledons</taxon>
        <taxon>Gunneridae</taxon>
        <taxon>Pentapetalae</taxon>
        <taxon>rosids</taxon>
        <taxon>Vitales</taxon>
        <taxon>Vitaceae</taxon>
        <taxon>Viteae</taxon>
        <taxon>Vitis</taxon>
    </lineage>
</organism>
<reference evidence="2" key="1">
    <citation type="journal article" date="2007" name="PLoS ONE">
        <title>The first genome sequence of an elite grapevine cultivar (Pinot noir Vitis vinifera L.): coping with a highly heterozygous genome.</title>
        <authorList>
            <person name="Velasco R."/>
            <person name="Zharkikh A."/>
            <person name="Troggio M."/>
            <person name="Cartwright D.A."/>
            <person name="Cestaro A."/>
            <person name="Pruss D."/>
            <person name="Pindo M."/>
            <person name="FitzGerald L.M."/>
            <person name="Vezzulli S."/>
            <person name="Reid J."/>
            <person name="Malacarne G."/>
            <person name="Iliev D."/>
            <person name="Coppola G."/>
            <person name="Wardell B."/>
            <person name="Micheletti D."/>
            <person name="Macalma T."/>
            <person name="Facci M."/>
            <person name="Mitchell J.T."/>
            <person name="Perazzolli M."/>
            <person name="Eldredge G."/>
            <person name="Gatto P."/>
            <person name="Oyzerski R."/>
            <person name="Moretto M."/>
            <person name="Gutin N."/>
            <person name="Stefanini M."/>
            <person name="Chen Y."/>
            <person name="Segala C."/>
            <person name="Davenport C."/>
            <person name="Dematte L."/>
            <person name="Mraz A."/>
            <person name="Battilana J."/>
            <person name="Stormo K."/>
            <person name="Costa F."/>
            <person name="Tao Q."/>
            <person name="Si-Ammour A."/>
            <person name="Harkins T."/>
            <person name="Lackey A."/>
            <person name="Perbost C."/>
            <person name="Taillon B."/>
            <person name="Stella A."/>
            <person name="Solovyev V."/>
            <person name="Fawcett J.A."/>
            <person name="Sterck L."/>
            <person name="Vandepoele K."/>
            <person name="Grando S.M."/>
            <person name="Toppo S."/>
            <person name="Moser C."/>
            <person name="Lanchbury J."/>
            <person name="Bogden R."/>
            <person name="Skolnick M."/>
            <person name="Sgaramella V."/>
            <person name="Bhatnagar S.K."/>
            <person name="Fontana P."/>
            <person name="Gutin A."/>
            <person name="Van de Peer Y."/>
            <person name="Salamini F."/>
            <person name="Viola R."/>
        </authorList>
    </citation>
    <scope>NUCLEOTIDE SEQUENCE</scope>
</reference>
<protein>
    <submittedName>
        <fullName evidence="2">Uncharacterized protein</fullName>
    </submittedName>
</protein>
<feature type="region of interest" description="Disordered" evidence="1">
    <location>
        <begin position="1"/>
        <end position="44"/>
    </location>
</feature>
<sequence>MEQDALVPKVAPRTCSNQGRAKSSTAFHGASPSTHSTSQEMNPMSIVLQRLDSQDTQLREIQGSATAPFDSSPAAAPF</sequence>
<proteinExistence type="predicted"/>
<feature type="compositionally biased region" description="Polar residues" evidence="1">
    <location>
        <begin position="14"/>
        <end position="42"/>
    </location>
</feature>
<accession>A5C403</accession>
<name>A5C403_VITVI</name>
<gene>
    <name evidence="2" type="ORF">VITISV_000375</name>
</gene>